<dbReference type="CDD" id="cd09641">
    <property type="entry name" value="Cas3''_I"/>
    <property type="match status" value="1"/>
</dbReference>
<organism evidence="12 13">
    <name type="scientific">Candidatus Altarchaeum hamiconexum</name>
    <dbReference type="NCBI Taxonomy" id="1803513"/>
    <lineage>
        <taxon>Archaea</taxon>
        <taxon>Candidatus Altarchaeota</taxon>
        <taxon>Candidatus Altiarchaeia</taxon>
        <taxon>Candidatus Altarchaeales</taxon>
        <taxon>Candidatus Altarchaeaceae</taxon>
        <taxon>Candidatus Altarchaeum</taxon>
    </lineage>
</organism>
<dbReference type="GO" id="GO:0004518">
    <property type="term" value="F:nuclease activity"/>
    <property type="evidence" value="ECO:0007669"/>
    <property type="project" value="UniProtKB-KW"/>
</dbReference>
<sequence>MQSVGNKSREIIISKKFNEEINKEYIADVSYLIGISHDFGKYTTFFQEKLKQQMEKGDPLTFHGLISALFTFEVLKEYIKTKKLDDKKPYKFLPLFGYFVVKHHHGDLKAIEDDVKESQLFEQFKKIPEQLQDIDRNIDQIKKEYNELFQDYDIPVEDIYNRFLDKYKENINSSSDIEDAIEEINKQEYFCFHKDITNITYYLLALLLYSVLIDSDKKHAGGVREIYRKELPLDLVEKYLRKPEFKANNTSKINDIRDEIRKLVIKKTTSIPIDDKIFTITAPTGTGKTLTSLSAALILRKRITEELKLEHEPRIIYSLPFTSIIDQNYNVFDDVLQSGQISDFKENDGLYILKHHHLSEIFYKTKDIDKEDDIEESLALIESWESEIIITTFIQLFYTLIGYKNRSLKKFHNIVNSIILLDEVQNIPIKYWPVVREILIAMSNYFNCRVILITATKPLIFEEDECTELLDNHEKYFKSDELNRVVLNIDSRKKRIQEFCNDLNDWSKNSYLFVFNTIQSSLDFYGHIKKKIQTLELIFKVCYLSTNIIPKERRGRIELIKKALDDGEKIIIVSTQLIEAGVDIDCDCVYRDIGPLDSIIQVAGRCNRNKRFEVSDMYILNLIKEDEGSFTKIYDDLLIKITNDILNKYVSNKVNEKEFLKLINMYFQETKKQSYLEKRIIDSLYKLYFYDKDFSSKRTPISEFKLIKEEHKQDIFVELDEEAIKLRESYENLKEIKDGKKRRTEWLKLKQKFYNYVISIWSRDEIKNLPFLIKDQMLYLSNKDLKDWYKPDIGFDPSPDASFNSRYF</sequence>
<name>A0A8J7Z411_9ARCH</name>
<feature type="non-terminal residue" evidence="12">
    <location>
        <position position="808"/>
    </location>
</feature>
<dbReference type="Gene3D" id="3.40.50.300">
    <property type="entry name" value="P-loop containing nucleotide triphosphate hydrolases"/>
    <property type="match status" value="2"/>
</dbReference>
<evidence type="ECO:0000313" key="12">
    <source>
        <dbReference type="EMBL" id="NCS91590.1"/>
    </source>
</evidence>
<dbReference type="SMART" id="SM00487">
    <property type="entry name" value="DEXDc"/>
    <property type="match status" value="1"/>
</dbReference>
<keyword evidence="4" id="KW-0479">Metal-binding</keyword>
<evidence type="ECO:0000256" key="9">
    <source>
        <dbReference type="ARBA" id="ARBA00023118"/>
    </source>
</evidence>
<dbReference type="Proteomes" id="UP000738826">
    <property type="component" value="Unassembled WGS sequence"/>
</dbReference>
<feature type="domain" description="HD Cas3-type" evidence="11">
    <location>
        <begin position="1"/>
        <end position="220"/>
    </location>
</feature>
<evidence type="ECO:0000256" key="8">
    <source>
        <dbReference type="ARBA" id="ARBA00022840"/>
    </source>
</evidence>
<dbReference type="InterPro" id="IPR027417">
    <property type="entry name" value="P-loop_NTPase"/>
</dbReference>
<comment type="caution">
    <text evidence="12">The sequence shown here is derived from an EMBL/GenBank/DDBJ whole genome shotgun (WGS) entry which is preliminary data.</text>
</comment>
<dbReference type="InterPro" id="IPR011545">
    <property type="entry name" value="DEAD/DEAH_box_helicase_dom"/>
</dbReference>
<evidence type="ECO:0000256" key="1">
    <source>
        <dbReference type="ARBA" id="ARBA00006847"/>
    </source>
</evidence>
<dbReference type="CDD" id="cd17930">
    <property type="entry name" value="DEXHc_cas3"/>
    <property type="match status" value="1"/>
</dbReference>
<dbReference type="NCBIfam" id="TIGR01596">
    <property type="entry name" value="cas3_HD"/>
    <property type="match status" value="1"/>
</dbReference>
<evidence type="ECO:0000256" key="3">
    <source>
        <dbReference type="ARBA" id="ARBA00022722"/>
    </source>
</evidence>
<dbReference type="InterPro" id="IPR006483">
    <property type="entry name" value="CRISPR-assoc_Cas3_HD"/>
</dbReference>
<keyword evidence="7" id="KW-0347">Helicase</keyword>
<dbReference type="InterPro" id="IPR006474">
    <property type="entry name" value="Helicase_Cas3_CRISPR-ass_core"/>
</dbReference>
<dbReference type="GO" id="GO:0016787">
    <property type="term" value="F:hydrolase activity"/>
    <property type="evidence" value="ECO:0007669"/>
    <property type="project" value="UniProtKB-KW"/>
</dbReference>
<dbReference type="GO" id="GO:0003676">
    <property type="term" value="F:nucleic acid binding"/>
    <property type="evidence" value="ECO:0007669"/>
    <property type="project" value="InterPro"/>
</dbReference>
<evidence type="ECO:0000256" key="2">
    <source>
        <dbReference type="ARBA" id="ARBA00009046"/>
    </source>
</evidence>
<evidence type="ECO:0000259" key="10">
    <source>
        <dbReference type="PROSITE" id="PS51192"/>
    </source>
</evidence>
<evidence type="ECO:0000256" key="7">
    <source>
        <dbReference type="ARBA" id="ARBA00022806"/>
    </source>
</evidence>
<dbReference type="EMBL" id="JAACQH010000087">
    <property type="protein sequence ID" value="NCS91590.1"/>
    <property type="molecule type" value="Genomic_DNA"/>
</dbReference>
<accession>A0A8J7Z411</accession>
<dbReference type="GO" id="GO:0005524">
    <property type="term" value="F:ATP binding"/>
    <property type="evidence" value="ECO:0007669"/>
    <property type="project" value="UniProtKB-KW"/>
</dbReference>
<dbReference type="PROSITE" id="PS51643">
    <property type="entry name" value="HD_CAS3"/>
    <property type="match status" value="1"/>
</dbReference>
<dbReference type="Pfam" id="PF00270">
    <property type="entry name" value="DEAD"/>
    <property type="match status" value="1"/>
</dbReference>
<evidence type="ECO:0000256" key="4">
    <source>
        <dbReference type="ARBA" id="ARBA00022723"/>
    </source>
</evidence>
<evidence type="ECO:0000256" key="6">
    <source>
        <dbReference type="ARBA" id="ARBA00022801"/>
    </source>
</evidence>
<reference evidence="12" key="1">
    <citation type="submission" date="2019-11" db="EMBL/GenBank/DDBJ databases">
        <title>Lipid analysis of CO2-rich subsurface aquifers suggests an autotrophy-based deep biosphere with lysolipids enriched in CPR bacteria.</title>
        <authorList>
            <person name="Probst A.J."/>
            <person name="Elling F.J."/>
            <person name="Castelle C.J."/>
            <person name="Zhu Q."/>
            <person name="Elvert M."/>
            <person name="Birarda G."/>
            <person name="Holman H.-Y."/>
            <person name="Lane K.R."/>
            <person name="Ladd B."/>
            <person name="Ryan M.C."/>
            <person name="Woyke T."/>
            <person name="Hinrichs K.-U."/>
            <person name="Banfield J.F."/>
        </authorList>
    </citation>
    <scope>NUCLEOTIDE SEQUENCE</scope>
    <source>
        <strain evidence="12">CG_2015-04_33_537</strain>
    </source>
</reference>
<dbReference type="InterPro" id="IPR014001">
    <property type="entry name" value="Helicase_ATP-bd"/>
</dbReference>
<dbReference type="GO" id="GO:0046872">
    <property type="term" value="F:metal ion binding"/>
    <property type="evidence" value="ECO:0007669"/>
    <property type="project" value="UniProtKB-KW"/>
</dbReference>
<dbReference type="GO" id="GO:0004386">
    <property type="term" value="F:helicase activity"/>
    <property type="evidence" value="ECO:0007669"/>
    <property type="project" value="UniProtKB-KW"/>
</dbReference>
<keyword evidence="9" id="KW-0051">Antiviral defense</keyword>
<protein>
    <submittedName>
        <fullName evidence="12">CRISPR-associated helicase Cas3</fullName>
    </submittedName>
</protein>
<keyword evidence="8" id="KW-0067">ATP-binding</keyword>
<proteinExistence type="inferred from homology"/>
<dbReference type="GO" id="GO:0051607">
    <property type="term" value="P:defense response to virus"/>
    <property type="evidence" value="ECO:0007669"/>
    <property type="project" value="UniProtKB-KW"/>
</dbReference>
<dbReference type="AlphaFoldDB" id="A0A8J7Z411"/>
<dbReference type="InterPro" id="IPR038257">
    <property type="entry name" value="CRISPR-assoc_Cas3_HD_sf"/>
</dbReference>
<evidence type="ECO:0000259" key="11">
    <source>
        <dbReference type="PROSITE" id="PS51643"/>
    </source>
</evidence>
<feature type="domain" description="Helicase ATP-binding" evidence="10">
    <location>
        <begin position="269"/>
        <end position="475"/>
    </location>
</feature>
<evidence type="ECO:0000256" key="5">
    <source>
        <dbReference type="ARBA" id="ARBA00022741"/>
    </source>
</evidence>
<comment type="similarity">
    <text evidence="1">In the N-terminal section; belongs to the CRISPR-associated nuclease Cas3-HD family.</text>
</comment>
<dbReference type="SUPFAM" id="SSF52540">
    <property type="entry name" value="P-loop containing nucleoside triphosphate hydrolases"/>
    <property type="match status" value="1"/>
</dbReference>
<keyword evidence="5" id="KW-0547">Nucleotide-binding</keyword>
<keyword evidence="3" id="KW-0540">Nuclease</keyword>
<dbReference type="NCBIfam" id="TIGR01587">
    <property type="entry name" value="cas3_core"/>
    <property type="match status" value="1"/>
</dbReference>
<dbReference type="Gene3D" id="1.10.3210.30">
    <property type="match status" value="1"/>
</dbReference>
<dbReference type="Pfam" id="PF22590">
    <property type="entry name" value="Cas3-like_C_2"/>
    <property type="match status" value="1"/>
</dbReference>
<gene>
    <name evidence="12" type="primary">cas3</name>
    <name evidence="12" type="ORF">GW779_04160</name>
</gene>
<keyword evidence="6" id="KW-0378">Hydrolase</keyword>
<comment type="similarity">
    <text evidence="2">In the central section; belongs to the CRISPR-associated helicase Cas3 family.</text>
</comment>
<evidence type="ECO:0000313" key="13">
    <source>
        <dbReference type="Proteomes" id="UP000738826"/>
    </source>
</evidence>
<dbReference type="GO" id="GO:0140097">
    <property type="term" value="F:catalytic activity, acting on DNA"/>
    <property type="evidence" value="ECO:0007669"/>
    <property type="project" value="UniProtKB-ARBA"/>
</dbReference>
<dbReference type="PROSITE" id="PS51192">
    <property type="entry name" value="HELICASE_ATP_BIND_1"/>
    <property type="match status" value="1"/>
</dbReference>
<dbReference type="InterPro" id="IPR054712">
    <property type="entry name" value="Cas3-like_dom"/>
</dbReference>